<dbReference type="SMART" id="SM00257">
    <property type="entry name" value="LysM"/>
    <property type="match status" value="1"/>
</dbReference>
<dbReference type="Gene3D" id="1.10.530.10">
    <property type="match status" value="1"/>
</dbReference>
<proteinExistence type="inferred from homology"/>
<feature type="compositionally biased region" description="Low complexity" evidence="3">
    <location>
        <begin position="215"/>
        <end position="227"/>
    </location>
</feature>
<dbReference type="SUPFAM" id="SSF53955">
    <property type="entry name" value="Lysozyme-like"/>
    <property type="match status" value="1"/>
</dbReference>
<dbReference type="PANTHER" id="PTHR34700:SF4">
    <property type="entry name" value="PHAGE-LIKE ELEMENT PBSX PROTEIN XKDP"/>
    <property type="match status" value="1"/>
</dbReference>
<dbReference type="InterPro" id="IPR052196">
    <property type="entry name" value="Bact_Kbp"/>
</dbReference>
<dbReference type="Pfam" id="PF01476">
    <property type="entry name" value="LysM"/>
    <property type="match status" value="1"/>
</dbReference>
<keyword evidence="2" id="KW-0378">Hydrolase</keyword>
<organism evidence="5 6">
    <name type="scientific">Streptomyces thioluteus</name>
    <dbReference type="NCBI Taxonomy" id="66431"/>
    <lineage>
        <taxon>Bacteria</taxon>
        <taxon>Bacillati</taxon>
        <taxon>Actinomycetota</taxon>
        <taxon>Actinomycetes</taxon>
        <taxon>Kitasatosporales</taxon>
        <taxon>Streptomycetaceae</taxon>
        <taxon>Streptomyces</taxon>
    </lineage>
</organism>
<dbReference type="InterPro" id="IPR036779">
    <property type="entry name" value="LysM_dom_sf"/>
</dbReference>
<evidence type="ECO:0000313" key="5">
    <source>
        <dbReference type="EMBL" id="GAA2910648.1"/>
    </source>
</evidence>
<feature type="region of interest" description="Disordered" evidence="3">
    <location>
        <begin position="1"/>
        <end position="49"/>
    </location>
</feature>
<feature type="region of interest" description="Disordered" evidence="3">
    <location>
        <begin position="155"/>
        <end position="235"/>
    </location>
</feature>
<gene>
    <name evidence="5" type="primary">rpfA</name>
    <name evidence="5" type="ORF">GCM10020221_03150</name>
</gene>
<dbReference type="Pfam" id="PF06737">
    <property type="entry name" value="Transglycosylas"/>
    <property type="match status" value="1"/>
</dbReference>
<comment type="similarity">
    <text evidence="1">Belongs to the transglycosylase family. Rpf subfamily.</text>
</comment>
<comment type="caution">
    <text evidence="5">The sequence shown here is derived from an EMBL/GenBank/DDBJ whole genome shotgun (WGS) entry which is preliminary data.</text>
</comment>
<evidence type="ECO:0000256" key="3">
    <source>
        <dbReference type="SAM" id="MobiDB-lite"/>
    </source>
</evidence>
<evidence type="ECO:0000256" key="2">
    <source>
        <dbReference type="ARBA" id="ARBA00022801"/>
    </source>
</evidence>
<dbReference type="PROSITE" id="PS51782">
    <property type="entry name" value="LYSM"/>
    <property type="match status" value="1"/>
</dbReference>
<keyword evidence="6" id="KW-1185">Reference proteome</keyword>
<dbReference type="InterPro" id="IPR018392">
    <property type="entry name" value="LysM"/>
</dbReference>
<dbReference type="CDD" id="cd13925">
    <property type="entry name" value="RPF"/>
    <property type="match status" value="1"/>
</dbReference>
<dbReference type="InterPro" id="IPR010618">
    <property type="entry name" value="RPF"/>
</dbReference>
<feature type="compositionally biased region" description="Low complexity" evidence="3">
    <location>
        <begin position="1"/>
        <end position="18"/>
    </location>
</feature>
<reference evidence="6" key="1">
    <citation type="journal article" date="2019" name="Int. J. Syst. Evol. Microbiol.">
        <title>The Global Catalogue of Microorganisms (GCM) 10K type strain sequencing project: providing services to taxonomists for standard genome sequencing and annotation.</title>
        <authorList>
            <consortium name="The Broad Institute Genomics Platform"/>
            <consortium name="The Broad Institute Genome Sequencing Center for Infectious Disease"/>
            <person name="Wu L."/>
            <person name="Ma J."/>
        </authorList>
    </citation>
    <scope>NUCLEOTIDE SEQUENCE [LARGE SCALE GENOMIC DNA]</scope>
    <source>
        <strain evidence="6">JCM 4087</strain>
    </source>
</reference>
<name>A0ABP6IV01_STRTU</name>
<dbReference type="SUPFAM" id="SSF54106">
    <property type="entry name" value="LysM domain"/>
    <property type="match status" value="1"/>
</dbReference>
<dbReference type="CDD" id="cd00118">
    <property type="entry name" value="LysM"/>
    <property type="match status" value="1"/>
</dbReference>
<evidence type="ECO:0000313" key="6">
    <source>
        <dbReference type="Proteomes" id="UP001501102"/>
    </source>
</evidence>
<dbReference type="EMBL" id="BAAAXZ010000013">
    <property type="protein sequence ID" value="GAA2910648.1"/>
    <property type="molecule type" value="Genomic_DNA"/>
</dbReference>
<dbReference type="PANTHER" id="PTHR34700">
    <property type="entry name" value="POTASSIUM BINDING PROTEIN KBP"/>
    <property type="match status" value="1"/>
</dbReference>
<feature type="compositionally biased region" description="Polar residues" evidence="3">
    <location>
        <begin position="170"/>
        <end position="189"/>
    </location>
</feature>
<feature type="compositionally biased region" description="Basic and acidic residues" evidence="3">
    <location>
        <begin position="190"/>
        <end position="199"/>
    </location>
</feature>
<evidence type="ECO:0000259" key="4">
    <source>
        <dbReference type="PROSITE" id="PS51782"/>
    </source>
</evidence>
<sequence length="283" mass="28963">MTGGAAAARGEAGCAQAARPGNSRPNPTAHLVGAGEETESCPKGKHRRPNKAIRIATLAGVTGAAVAAPLMAATSAHAASVETWDRVAQCESGGNWSINTGNGYYGGLQFSQSSWAAAGGTAYAPRADLATKGQQIQVAEKLLAMQGPGAWGCAGDGGLTSGGPKADVDTGSSAKSTQKSTGERSVSTKTHADRSERQAAPRHAAPQQSDEEAPAAKPAAPKHAAPKTVKMGDGEYQVKEGDTLAKIAEAKKVKGGWEKLFDRNKDIVESADLIFPGQKLHLS</sequence>
<dbReference type="Proteomes" id="UP001501102">
    <property type="component" value="Unassembled WGS sequence"/>
</dbReference>
<feature type="domain" description="LysM" evidence="4">
    <location>
        <begin position="234"/>
        <end position="282"/>
    </location>
</feature>
<evidence type="ECO:0000256" key="1">
    <source>
        <dbReference type="ARBA" id="ARBA00010830"/>
    </source>
</evidence>
<protein>
    <submittedName>
        <fullName evidence="5">Resuscitation-promoting factor protein RpfA</fullName>
    </submittedName>
</protein>
<accession>A0ABP6IV01</accession>
<dbReference type="InterPro" id="IPR023346">
    <property type="entry name" value="Lysozyme-like_dom_sf"/>
</dbReference>
<dbReference type="Gene3D" id="3.10.350.10">
    <property type="entry name" value="LysM domain"/>
    <property type="match status" value="1"/>
</dbReference>